<proteinExistence type="predicted"/>
<reference evidence="1" key="1">
    <citation type="journal article" date="2015" name="Nature">
        <title>Complex archaea that bridge the gap between prokaryotes and eukaryotes.</title>
        <authorList>
            <person name="Spang A."/>
            <person name="Saw J.H."/>
            <person name="Jorgensen S.L."/>
            <person name="Zaremba-Niedzwiedzka K."/>
            <person name="Martijn J."/>
            <person name="Lind A.E."/>
            <person name="van Eijk R."/>
            <person name="Schleper C."/>
            <person name="Guy L."/>
            <person name="Ettema T.J."/>
        </authorList>
    </citation>
    <scope>NUCLEOTIDE SEQUENCE</scope>
</reference>
<comment type="caution">
    <text evidence="1">The sequence shown here is derived from an EMBL/GenBank/DDBJ whole genome shotgun (WGS) entry which is preliminary data.</text>
</comment>
<gene>
    <name evidence="1" type="ORF">LCGC14_1371060</name>
</gene>
<name>A0A0F9K5R8_9ZZZZ</name>
<protein>
    <submittedName>
        <fullName evidence="1">Uncharacterized protein</fullName>
    </submittedName>
</protein>
<dbReference type="AlphaFoldDB" id="A0A0F9K5R8"/>
<evidence type="ECO:0000313" key="1">
    <source>
        <dbReference type="EMBL" id="KKM77338.1"/>
    </source>
</evidence>
<accession>A0A0F9K5R8</accession>
<organism evidence="1">
    <name type="scientific">marine sediment metagenome</name>
    <dbReference type="NCBI Taxonomy" id="412755"/>
    <lineage>
        <taxon>unclassified sequences</taxon>
        <taxon>metagenomes</taxon>
        <taxon>ecological metagenomes</taxon>
    </lineage>
</organism>
<dbReference type="EMBL" id="LAZR01008659">
    <property type="protein sequence ID" value="KKM77338.1"/>
    <property type="molecule type" value="Genomic_DNA"/>
</dbReference>
<sequence>MRDPNRIPLILHELGNFWIKHPDLRLGQILVIMNTGSRDKRELPLDDDVFNLEDDEFLDTLKEYQ</sequence>